<evidence type="ECO:0000256" key="2">
    <source>
        <dbReference type="ARBA" id="ARBA00022475"/>
    </source>
</evidence>
<dbReference type="InterPro" id="IPR000917">
    <property type="entry name" value="Sulfatase_N"/>
</dbReference>
<evidence type="ECO:0000256" key="5">
    <source>
        <dbReference type="ARBA" id="ARBA00022692"/>
    </source>
</evidence>
<dbReference type="InterPro" id="IPR040423">
    <property type="entry name" value="PEA_transferase"/>
</dbReference>
<dbReference type="Pfam" id="PF00884">
    <property type="entry name" value="Sulfatase"/>
    <property type="match status" value="1"/>
</dbReference>
<feature type="transmembrane region" description="Helical" evidence="8">
    <location>
        <begin position="73"/>
        <end position="95"/>
    </location>
</feature>
<evidence type="ECO:0000256" key="1">
    <source>
        <dbReference type="ARBA" id="ARBA00004429"/>
    </source>
</evidence>
<evidence type="ECO:0000313" key="11">
    <source>
        <dbReference type="EMBL" id="QNN76803.1"/>
    </source>
</evidence>
<feature type="transmembrane region" description="Helical" evidence="8">
    <location>
        <begin position="38"/>
        <end position="61"/>
    </location>
</feature>
<dbReference type="GO" id="GO:0009244">
    <property type="term" value="P:lipopolysaccharide core region biosynthetic process"/>
    <property type="evidence" value="ECO:0007669"/>
    <property type="project" value="TreeGrafter"/>
</dbReference>
<protein>
    <submittedName>
        <fullName evidence="11">Phosphoethanolamine--lipid A transferase</fullName>
    </submittedName>
</protein>
<feature type="transmembrane region" description="Helical" evidence="8">
    <location>
        <begin position="144"/>
        <end position="166"/>
    </location>
</feature>
<feature type="transmembrane region" description="Helical" evidence="8">
    <location>
        <begin position="178"/>
        <end position="200"/>
    </location>
</feature>
<keyword evidence="5 8" id="KW-0812">Transmembrane</keyword>
<dbReference type="SUPFAM" id="SSF53649">
    <property type="entry name" value="Alkaline phosphatase-like"/>
    <property type="match status" value="1"/>
</dbReference>
<gene>
    <name evidence="11" type="ORF">IAE60_12730</name>
</gene>
<dbReference type="NCBIfam" id="NF028537">
    <property type="entry name" value="P_eth_NH2_trans"/>
    <property type="match status" value="1"/>
</dbReference>
<organism evidence="11 12">
    <name type="scientific">Pseudoxanthomonas mexicana</name>
    <dbReference type="NCBI Taxonomy" id="128785"/>
    <lineage>
        <taxon>Bacteria</taxon>
        <taxon>Pseudomonadati</taxon>
        <taxon>Pseudomonadota</taxon>
        <taxon>Gammaproteobacteria</taxon>
        <taxon>Lysobacterales</taxon>
        <taxon>Lysobacteraceae</taxon>
        <taxon>Pseudoxanthomonas</taxon>
    </lineage>
</organism>
<name>A0A7G9T9M8_PSEMX</name>
<dbReference type="EMBL" id="CP060731">
    <property type="protein sequence ID" value="QNN76803.1"/>
    <property type="molecule type" value="Genomic_DNA"/>
</dbReference>
<reference evidence="11 12" key="1">
    <citation type="submission" date="2020-08" db="EMBL/GenBank/DDBJ databases">
        <title>Streptomycin Non-resistant strain, P. mexicana.</title>
        <authorList>
            <person name="Ganesh-Kumar S."/>
            <person name="Zhe T."/>
            <person name="Yu Z."/>
            <person name="Min Y."/>
        </authorList>
    </citation>
    <scope>NUCLEOTIDE SEQUENCE [LARGE SCALE GENOMIC DNA]</scope>
    <source>
        <strain evidence="11 12">GTZY2</strain>
    </source>
</reference>
<evidence type="ECO:0000256" key="4">
    <source>
        <dbReference type="ARBA" id="ARBA00022679"/>
    </source>
</evidence>
<evidence type="ECO:0000256" key="7">
    <source>
        <dbReference type="ARBA" id="ARBA00023136"/>
    </source>
</evidence>
<keyword evidence="2" id="KW-1003">Cell membrane</keyword>
<keyword evidence="6 8" id="KW-1133">Transmembrane helix</keyword>
<dbReference type="PANTHER" id="PTHR30443">
    <property type="entry name" value="INNER MEMBRANE PROTEIN"/>
    <property type="match status" value="1"/>
</dbReference>
<dbReference type="Gene3D" id="3.40.720.10">
    <property type="entry name" value="Alkaline Phosphatase, subunit A"/>
    <property type="match status" value="1"/>
</dbReference>
<keyword evidence="4 11" id="KW-0808">Transferase</keyword>
<keyword evidence="7 8" id="KW-0472">Membrane</keyword>
<dbReference type="CDD" id="cd16017">
    <property type="entry name" value="LptA"/>
    <property type="match status" value="1"/>
</dbReference>
<comment type="subcellular location">
    <subcellularLocation>
        <location evidence="1">Cell inner membrane</location>
        <topology evidence="1">Multi-pass membrane protein</topology>
    </subcellularLocation>
</comment>
<feature type="transmembrane region" description="Helical" evidence="8">
    <location>
        <begin position="102"/>
        <end position="124"/>
    </location>
</feature>
<sequence length="572" mass="62640">MPDRNRASFRKVFARFQDASLRGSTSAHRPRWRVALSLELVILMVAIFFAVSANGAFWASVKESGVLSGARELRFYIGVTAALVGLHALLFGVVLNRWIARPVLAVLLVATASAAYFASTYAVYLDPSMVRNVIRTDTQEARELLTWDMLGTVLLMGVLPAAALWLVHFPRVSIKRALLRRTFFLGAMLLIACVGVMATFQDLSSLMRNDKALRYLIAPGNYIVSISRVLSEEAKSPKGPRKVVAADAKQQVHAPSTKPHLLVVVVGETVRAQNWGLNGYERQTTPQLSKLNVINFSDVTACGSNTEVSVPCMFSLAGRRNYDRENIVGSESLLHVLERAGVKTLWRDNQTGCKGVCDGLSFESYRKPPDSSLCDDQACRDAVMLQGLHDVIDDNPGDTVVVLHQLGNHGPAYFKRYPEALRQFRPDCRSADLGSCTRQEIVNAYDNAILETDDFLSKTIQMLSQDTTHDTAMIYVSDHGESLGEGNVYLHGLPYSIAPDTQIKVPMVAWLSPGMASGKGVNTACVRSRASQPISHDNLFHSVLGLMQVSTTAYDPKLDVFSGCQTTAGASP</sequence>
<evidence type="ECO:0000256" key="6">
    <source>
        <dbReference type="ARBA" id="ARBA00022989"/>
    </source>
</evidence>
<dbReference type="AlphaFoldDB" id="A0A7G9T9M8"/>
<dbReference type="InterPro" id="IPR058130">
    <property type="entry name" value="PEA_transf_C"/>
</dbReference>
<dbReference type="GO" id="GO:0005886">
    <property type="term" value="C:plasma membrane"/>
    <property type="evidence" value="ECO:0007669"/>
    <property type="project" value="UniProtKB-SubCell"/>
</dbReference>
<feature type="domain" description="Sulfatase N-terminal" evidence="9">
    <location>
        <begin position="262"/>
        <end position="549"/>
    </location>
</feature>
<proteinExistence type="predicted"/>
<evidence type="ECO:0000313" key="12">
    <source>
        <dbReference type="Proteomes" id="UP000515838"/>
    </source>
</evidence>
<keyword evidence="3" id="KW-0997">Cell inner membrane</keyword>
<accession>A0A7G9T9M8</accession>
<dbReference type="PANTHER" id="PTHR30443:SF0">
    <property type="entry name" value="PHOSPHOETHANOLAMINE TRANSFERASE EPTA"/>
    <property type="match status" value="1"/>
</dbReference>
<dbReference type="GO" id="GO:0016776">
    <property type="term" value="F:phosphotransferase activity, phosphate group as acceptor"/>
    <property type="evidence" value="ECO:0007669"/>
    <property type="project" value="TreeGrafter"/>
</dbReference>
<evidence type="ECO:0000259" key="9">
    <source>
        <dbReference type="Pfam" id="PF00884"/>
    </source>
</evidence>
<dbReference type="InterPro" id="IPR017850">
    <property type="entry name" value="Alkaline_phosphatase_core_sf"/>
</dbReference>
<dbReference type="InterPro" id="IPR012549">
    <property type="entry name" value="EptA-like_N"/>
</dbReference>
<evidence type="ECO:0000259" key="10">
    <source>
        <dbReference type="Pfam" id="PF08019"/>
    </source>
</evidence>
<feature type="domain" description="Phosphoethanolamine transferase N-terminal" evidence="10">
    <location>
        <begin position="84"/>
        <end position="233"/>
    </location>
</feature>
<dbReference type="Proteomes" id="UP000515838">
    <property type="component" value="Chromosome"/>
</dbReference>
<evidence type="ECO:0000256" key="3">
    <source>
        <dbReference type="ARBA" id="ARBA00022519"/>
    </source>
</evidence>
<dbReference type="Pfam" id="PF08019">
    <property type="entry name" value="EptA_B_N"/>
    <property type="match status" value="1"/>
</dbReference>
<evidence type="ECO:0000256" key="8">
    <source>
        <dbReference type="SAM" id="Phobius"/>
    </source>
</evidence>